<dbReference type="Proteomes" id="UP000438429">
    <property type="component" value="Unassembled WGS sequence"/>
</dbReference>
<evidence type="ECO:0000313" key="2">
    <source>
        <dbReference type="Proteomes" id="UP000438429"/>
    </source>
</evidence>
<sequence length="91" mass="10078">MNNICRLVQILEIDFETSPRPRGRVRLLSGYCPVTVRLLSGYCPVTVRLPVADRLIVSDVFDCASTSAAGAIRSQSTDTFIVTCGFIERRL</sequence>
<organism evidence="1 2">
    <name type="scientific">Scophthalmus maximus</name>
    <name type="common">Turbot</name>
    <name type="synonym">Psetta maxima</name>
    <dbReference type="NCBI Taxonomy" id="52904"/>
    <lineage>
        <taxon>Eukaryota</taxon>
        <taxon>Metazoa</taxon>
        <taxon>Chordata</taxon>
        <taxon>Craniata</taxon>
        <taxon>Vertebrata</taxon>
        <taxon>Euteleostomi</taxon>
        <taxon>Actinopterygii</taxon>
        <taxon>Neopterygii</taxon>
        <taxon>Teleostei</taxon>
        <taxon>Neoteleostei</taxon>
        <taxon>Acanthomorphata</taxon>
        <taxon>Carangaria</taxon>
        <taxon>Pleuronectiformes</taxon>
        <taxon>Pleuronectoidei</taxon>
        <taxon>Scophthalmidae</taxon>
        <taxon>Scophthalmus</taxon>
    </lineage>
</organism>
<dbReference type="AlphaFoldDB" id="A0A6A4SG27"/>
<dbReference type="EMBL" id="VEVO01000015">
    <property type="protein sequence ID" value="KAF0030830.1"/>
    <property type="molecule type" value="Genomic_DNA"/>
</dbReference>
<comment type="caution">
    <text evidence="1">The sequence shown here is derived from an EMBL/GenBank/DDBJ whole genome shotgun (WGS) entry which is preliminary data.</text>
</comment>
<accession>A0A6A4SG27</accession>
<protein>
    <submittedName>
        <fullName evidence="1">Uncharacterized protein</fullName>
    </submittedName>
</protein>
<evidence type="ECO:0000313" key="1">
    <source>
        <dbReference type="EMBL" id="KAF0030830.1"/>
    </source>
</evidence>
<gene>
    <name evidence="1" type="ORF">F2P81_017561</name>
</gene>
<name>A0A6A4SG27_SCOMX</name>
<reference evidence="1 2" key="1">
    <citation type="submission" date="2019-06" db="EMBL/GenBank/DDBJ databases">
        <title>Draft genomes of female and male turbot (Scophthalmus maximus).</title>
        <authorList>
            <person name="Xu H."/>
            <person name="Xu X.-W."/>
            <person name="Shao C."/>
            <person name="Chen S."/>
        </authorList>
    </citation>
    <scope>NUCLEOTIDE SEQUENCE [LARGE SCALE GENOMIC DNA]</scope>
    <source>
        <strain evidence="1">Ysfricsl-2016a</strain>
        <tissue evidence="1">Blood</tissue>
    </source>
</reference>
<proteinExistence type="predicted"/>